<evidence type="ECO:0000313" key="1">
    <source>
        <dbReference type="EMBL" id="SHK39676.1"/>
    </source>
</evidence>
<gene>
    <name evidence="1" type="ORF">SAMN02745123_01724</name>
</gene>
<dbReference type="InterPro" id="IPR014287">
    <property type="entry name" value="Nase_Fe-Fe_AnfO"/>
</dbReference>
<dbReference type="Pfam" id="PF09582">
    <property type="entry name" value="AnfO_nitrog"/>
    <property type="match status" value="1"/>
</dbReference>
<proteinExistence type="predicted"/>
<accession>A0A1M6S4Q7</accession>
<evidence type="ECO:0000313" key="2">
    <source>
        <dbReference type="Proteomes" id="UP000183997"/>
    </source>
</evidence>
<dbReference type="EMBL" id="FRAR01000012">
    <property type="protein sequence ID" value="SHK39676.1"/>
    <property type="molecule type" value="Genomic_DNA"/>
</dbReference>
<dbReference type="STRING" id="1121421.SAMN02745123_01724"/>
<keyword evidence="2" id="KW-1185">Reference proteome</keyword>
<dbReference type="Proteomes" id="UP000183997">
    <property type="component" value="Unassembled WGS sequence"/>
</dbReference>
<protein>
    <submittedName>
        <fullName evidence="1">Fe-only nitrogenase accessory protein AnfO</fullName>
    </submittedName>
</protein>
<dbReference type="RefSeq" id="WP_072913108.1">
    <property type="nucleotide sequence ID" value="NZ_FRAR01000012.1"/>
</dbReference>
<organism evidence="1 2">
    <name type="scientific">Desulforamulus aeronauticus DSM 10349</name>
    <dbReference type="NCBI Taxonomy" id="1121421"/>
    <lineage>
        <taxon>Bacteria</taxon>
        <taxon>Bacillati</taxon>
        <taxon>Bacillota</taxon>
        <taxon>Clostridia</taxon>
        <taxon>Eubacteriales</taxon>
        <taxon>Peptococcaceae</taxon>
        <taxon>Desulforamulus</taxon>
    </lineage>
</organism>
<sequence length="209" mass="24110">MSKEIAVFVGANGQTVDLYQQGKVIIYQRNQGNWQVAREREFFLGEHFHMGILRERMMELVEFLGTCEIFVGLTVTGIPYFYLEKSGCSIWEFEGQPANFLDYIVGKEEAEQRQNGTQENISLPTPMEVSSGCYRISIKEIQEKNMGVTSKQALLPFIRQGTYYSLEIHCNHIPPWLENEILLNQLESRTEVISRNEVNLVIMKKECNS</sequence>
<dbReference type="OrthoDB" id="200286at2"/>
<name>A0A1M6S4Q7_9FIRM</name>
<reference evidence="2" key="1">
    <citation type="submission" date="2016-11" db="EMBL/GenBank/DDBJ databases">
        <authorList>
            <person name="Varghese N."/>
            <person name="Submissions S."/>
        </authorList>
    </citation>
    <scope>NUCLEOTIDE SEQUENCE [LARGE SCALE GENOMIC DNA]</scope>
    <source>
        <strain evidence="2">DSM 10349</strain>
    </source>
</reference>
<dbReference type="AlphaFoldDB" id="A0A1M6S4Q7"/>